<accession>A0A926NKS1</accession>
<comment type="caution">
    <text evidence="2">The sequence shown here is derived from an EMBL/GenBank/DDBJ whole genome shotgun (WGS) entry which is preliminary data.</text>
</comment>
<sequence>MSFLTLEPSSFLSFIVQLALGLMLGLTFSKLDTNEIKRLLGCLVIITVGVFVMTFGVGYVVLSLFTSMERQTVFLATAPGGIAEMSTIAQVLDLNSPIVALLHVMRLLIVLAIFPFILKLFYKKQFGTTKSKATYPRFNRRKFRIKLSIRNVSAT</sequence>
<keyword evidence="1" id="KW-0472">Membrane</keyword>
<feature type="transmembrane region" description="Helical" evidence="1">
    <location>
        <begin position="100"/>
        <end position="122"/>
    </location>
</feature>
<keyword evidence="1" id="KW-1133">Transmembrane helix</keyword>
<dbReference type="GO" id="GO:0010468">
    <property type="term" value="P:regulation of gene expression"/>
    <property type="evidence" value="ECO:0007669"/>
    <property type="project" value="InterPro"/>
</dbReference>
<keyword evidence="1" id="KW-0812">Transmembrane</keyword>
<dbReference type="RefSeq" id="WP_191159389.1">
    <property type="nucleotide sequence ID" value="NZ_JACXAI010000022.1"/>
</dbReference>
<dbReference type="GO" id="GO:0016020">
    <property type="term" value="C:membrane"/>
    <property type="evidence" value="ECO:0007669"/>
    <property type="project" value="InterPro"/>
</dbReference>
<keyword evidence="3" id="KW-1185">Reference proteome</keyword>
<gene>
    <name evidence="2" type="ORF">IC621_16265</name>
</gene>
<evidence type="ECO:0000313" key="2">
    <source>
        <dbReference type="EMBL" id="MBD1381788.1"/>
    </source>
</evidence>
<feature type="transmembrane region" description="Helical" evidence="1">
    <location>
        <begin position="12"/>
        <end position="28"/>
    </location>
</feature>
<dbReference type="AlphaFoldDB" id="A0A926NKS1"/>
<dbReference type="PANTHER" id="PTHR38457:SF1">
    <property type="entry name" value="REGULATOR ABRB-RELATED"/>
    <property type="match status" value="1"/>
</dbReference>
<reference evidence="2" key="1">
    <citation type="submission" date="2020-09" db="EMBL/GenBank/DDBJ databases">
        <title>A novel bacterium of genus Bacillus, isolated from South China Sea.</title>
        <authorList>
            <person name="Huang H."/>
            <person name="Mo K."/>
            <person name="Hu Y."/>
        </authorList>
    </citation>
    <scope>NUCLEOTIDE SEQUENCE</scope>
    <source>
        <strain evidence="2">IB182487</strain>
    </source>
</reference>
<dbReference type="Pfam" id="PF05145">
    <property type="entry name" value="AbrB"/>
    <property type="match status" value="1"/>
</dbReference>
<proteinExistence type="predicted"/>
<evidence type="ECO:0000313" key="3">
    <source>
        <dbReference type="Proteomes" id="UP000626844"/>
    </source>
</evidence>
<feature type="transmembrane region" description="Helical" evidence="1">
    <location>
        <begin position="40"/>
        <end position="65"/>
    </location>
</feature>
<name>A0A926NKS1_9BACI</name>
<evidence type="ECO:0000256" key="1">
    <source>
        <dbReference type="SAM" id="Phobius"/>
    </source>
</evidence>
<dbReference type="Proteomes" id="UP000626844">
    <property type="component" value="Unassembled WGS sequence"/>
</dbReference>
<organism evidence="2 3">
    <name type="scientific">Metabacillus arenae</name>
    <dbReference type="NCBI Taxonomy" id="2771434"/>
    <lineage>
        <taxon>Bacteria</taxon>
        <taxon>Bacillati</taxon>
        <taxon>Bacillota</taxon>
        <taxon>Bacilli</taxon>
        <taxon>Bacillales</taxon>
        <taxon>Bacillaceae</taxon>
        <taxon>Metabacillus</taxon>
    </lineage>
</organism>
<protein>
    <submittedName>
        <fullName evidence="2">AbrB family transcriptional regulator</fullName>
    </submittedName>
</protein>
<dbReference type="InterPro" id="IPR007820">
    <property type="entry name" value="AbrB_fam"/>
</dbReference>
<dbReference type="PANTHER" id="PTHR38457">
    <property type="entry name" value="REGULATOR ABRB-RELATED"/>
    <property type="match status" value="1"/>
</dbReference>
<dbReference type="EMBL" id="JACXAI010000022">
    <property type="protein sequence ID" value="MBD1381788.1"/>
    <property type="molecule type" value="Genomic_DNA"/>
</dbReference>